<feature type="chain" id="PRO_5001930157" evidence="1">
    <location>
        <begin position="22"/>
        <end position="144"/>
    </location>
</feature>
<dbReference type="STRING" id="1547445.LO80_09610"/>
<keyword evidence="1" id="KW-0732">Signal</keyword>
<dbReference type="EMBL" id="CP009574">
    <property type="protein sequence ID" value="AIT10200.1"/>
    <property type="molecule type" value="Genomic_DNA"/>
</dbReference>
<dbReference type="AlphaFoldDB" id="A0A097ERK3"/>
<feature type="signal peptide" evidence="1">
    <location>
        <begin position="1"/>
        <end position="21"/>
    </location>
</feature>
<organism evidence="2 3">
    <name type="scientific">Candidatus Francisella endociliophora</name>
    <dbReference type="NCBI Taxonomy" id="653937"/>
    <lineage>
        <taxon>Bacteria</taxon>
        <taxon>Pseudomonadati</taxon>
        <taxon>Pseudomonadota</taxon>
        <taxon>Gammaproteobacteria</taxon>
        <taxon>Thiotrichales</taxon>
        <taxon>Francisellaceae</taxon>
        <taxon>Francisella</taxon>
    </lineage>
</organism>
<gene>
    <name evidence="2" type="ORF">LO80_09610</name>
</gene>
<dbReference type="RefSeq" id="WP_040010574.1">
    <property type="nucleotide sequence ID" value="NZ_CP009574.1"/>
</dbReference>
<dbReference type="HOGENOM" id="CLU_1793647_0_0_6"/>
<keyword evidence="3" id="KW-1185">Reference proteome</keyword>
<dbReference type="KEGG" id="frf:LO80_09610"/>
<protein>
    <submittedName>
        <fullName evidence="2">Uncharacterized protein</fullName>
    </submittedName>
</protein>
<evidence type="ECO:0000313" key="3">
    <source>
        <dbReference type="Proteomes" id="UP000029672"/>
    </source>
</evidence>
<reference evidence="2 3" key="1">
    <citation type="submission" date="2014-10" db="EMBL/GenBank/DDBJ databases">
        <title>Whole genome sequence of Francisella endociliophora strain FSC1006, isolated from a laboratory culture of the marine ciliate Euplotes raikovi.</title>
        <authorList>
            <person name="Granberg M."/>
            <person name="Backman S."/>
            <person name="Lundmark E."/>
            <person name="Nilsson E."/>
            <person name="Karlsson E."/>
            <person name="Thelaus J."/>
            <person name="Ohrman C."/>
            <person name="Larkeryd A."/>
            <person name="Stenberg P."/>
        </authorList>
    </citation>
    <scope>NUCLEOTIDE SEQUENCE [LARGE SCALE GENOMIC DNA]</scope>
    <source>
        <strain evidence="2 3">FSC1006</strain>
    </source>
</reference>
<name>A0A097ERK3_9GAMM</name>
<accession>A0A097ERK3</accession>
<proteinExistence type="predicted"/>
<evidence type="ECO:0000256" key="1">
    <source>
        <dbReference type="SAM" id="SignalP"/>
    </source>
</evidence>
<evidence type="ECO:0000313" key="2">
    <source>
        <dbReference type="EMBL" id="AIT10200.1"/>
    </source>
</evidence>
<dbReference type="Proteomes" id="UP000029672">
    <property type="component" value="Chromosome"/>
</dbReference>
<sequence>MKKIILISLITGLTLPAAYSAKLSDFDGYTSVKIISGNSTVNAIPTDRTQYDLTCNEIHGDFSNGRLNPNSYEICQPSNGNYSAVLPIQDESGAMCSITLSRAVHKIVLGSKGCPMAQQYQGSVYSEGNDDNKRLIIDFSKVDS</sequence>